<dbReference type="Gene3D" id="6.10.340.10">
    <property type="match status" value="1"/>
</dbReference>
<evidence type="ECO:0000256" key="6">
    <source>
        <dbReference type="ARBA" id="ARBA00022777"/>
    </source>
</evidence>
<dbReference type="PANTHER" id="PTHR45339">
    <property type="entry name" value="HYBRID SIGNAL TRANSDUCTION HISTIDINE KINASE J"/>
    <property type="match status" value="1"/>
</dbReference>
<dbReference type="Gene3D" id="1.10.287.130">
    <property type="match status" value="1"/>
</dbReference>
<dbReference type="Pfam" id="PF00672">
    <property type="entry name" value="HAMP"/>
    <property type="match status" value="1"/>
</dbReference>
<dbReference type="EC" id="2.7.13.3" evidence="3"/>
<evidence type="ECO:0000313" key="15">
    <source>
        <dbReference type="Proteomes" id="UP000639859"/>
    </source>
</evidence>
<dbReference type="PROSITE" id="PS50109">
    <property type="entry name" value="HIS_KIN"/>
    <property type="match status" value="1"/>
</dbReference>
<dbReference type="InterPro" id="IPR011006">
    <property type="entry name" value="CheY-like_superfamily"/>
</dbReference>
<dbReference type="PROSITE" id="PS50110">
    <property type="entry name" value="RESPONSE_REGULATORY"/>
    <property type="match status" value="1"/>
</dbReference>
<dbReference type="Pfam" id="PF02518">
    <property type="entry name" value="HATPase_c"/>
    <property type="match status" value="1"/>
</dbReference>
<dbReference type="InterPro" id="IPR003661">
    <property type="entry name" value="HisK_dim/P_dom"/>
</dbReference>
<keyword evidence="6" id="KW-0418">Kinase</keyword>
<reference evidence="14 15" key="1">
    <citation type="submission" date="2020-11" db="EMBL/GenBank/DDBJ databases">
        <title>genome sequence of strain KACC 18849.</title>
        <authorList>
            <person name="Gao J."/>
            <person name="Zhang X."/>
        </authorList>
    </citation>
    <scope>NUCLEOTIDE SEQUENCE [LARGE SCALE GENOMIC DNA]</scope>
    <source>
        <strain evidence="14 15">KACC 18849</strain>
    </source>
</reference>
<protein>
    <recommendedName>
        <fullName evidence="3">histidine kinase</fullName>
        <ecNumber evidence="3">2.7.13.3</ecNumber>
    </recommendedName>
</protein>
<dbReference type="Gene3D" id="3.30.565.10">
    <property type="entry name" value="Histidine kinase-like ATPase, C-terminal domain"/>
    <property type="match status" value="1"/>
</dbReference>
<evidence type="ECO:0000256" key="2">
    <source>
        <dbReference type="ARBA" id="ARBA00004370"/>
    </source>
</evidence>
<evidence type="ECO:0000256" key="5">
    <source>
        <dbReference type="ARBA" id="ARBA00022679"/>
    </source>
</evidence>
<comment type="caution">
    <text evidence="14">The sequence shown here is derived from an EMBL/GenBank/DDBJ whole genome shotgun (WGS) entry which is preliminary data.</text>
</comment>
<feature type="domain" description="Response regulatory" evidence="12">
    <location>
        <begin position="501"/>
        <end position="620"/>
    </location>
</feature>
<accession>A0ABS0T3H8</accession>
<dbReference type="InterPro" id="IPR003660">
    <property type="entry name" value="HAMP_dom"/>
</dbReference>
<dbReference type="InterPro" id="IPR005467">
    <property type="entry name" value="His_kinase_dom"/>
</dbReference>
<dbReference type="InterPro" id="IPR001789">
    <property type="entry name" value="Sig_transdc_resp-reg_receiver"/>
</dbReference>
<feature type="transmembrane region" description="Helical" evidence="10">
    <location>
        <begin position="159"/>
        <end position="186"/>
    </location>
</feature>
<gene>
    <name evidence="14" type="ORF">I4Q42_22425</name>
</gene>
<evidence type="ECO:0000256" key="8">
    <source>
        <dbReference type="PROSITE-ProRule" id="PRU00169"/>
    </source>
</evidence>
<feature type="coiled-coil region" evidence="9">
    <location>
        <begin position="228"/>
        <end position="258"/>
    </location>
</feature>
<dbReference type="InterPro" id="IPR033417">
    <property type="entry name" value="CHASE8"/>
</dbReference>
<evidence type="ECO:0000256" key="9">
    <source>
        <dbReference type="SAM" id="Coils"/>
    </source>
</evidence>
<dbReference type="SUPFAM" id="SSF55874">
    <property type="entry name" value="ATPase domain of HSP90 chaperone/DNA topoisomerase II/histidine kinase"/>
    <property type="match status" value="1"/>
</dbReference>
<dbReference type="SUPFAM" id="SSF52172">
    <property type="entry name" value="CheY-like"/>
    <property type="match status" value="1"/>
</dbReference>
<dbReference type="InterPro" id="IPR004358">
    <property type="entry name" value="Sig_transdc_His_kin-like_C"/>
</dbReference>
<keyword evidence="10" id="KW-0812">Transmembrane</keyword>
<feature type="transmembrane region" description="Helical" evidence="10">
    <location>
        <begin position="20"/>
        <end position="41"/>
    </location>
</feature>
<evidence type="ECO:0000313" key="14">
    <source>
        <dbReference type="EMBL" id="MBI1686435.1"/>
    </source>
</evidence>
<organism evidence="14 15">
    <name type="scientific">Caulobacter hibisci</name>
    <dbReference type="NCBI Taxonomy" id="2035993"/>
    <lineage>
        <taxon>Bacteria</taxon>
        <taxon>Pseudomonadati</taxon>
        <taxon>Pseudomonadota</taxon>
        <taxon>Alphaproteobacteria</taxon>
        <taxon>Caulobacterales</taxon>
        <taxon>Caulobacteraceae</taxon>
        <taxon>Caulobacter</taxon>
    </lineage>
</organism>
<dbReference type="Pfam" id="PF17152">
    <property type="entry name" value="CHASE8"/>
    <property type="match status" value="1"/>
</dbReference>
<dbReference type="SMART" id="SM00304">
    <property type="entry name" value="HAMP"/>
    <property type="match status" value="1"/>
</dbReference>
<dbReference type="InterPro" id="IPR036097">
    <property type="entry name" value="HisK_dim/P_sf"/>
</dbReference>
<sequence>MSMALSPARWSFRSKVASVAWATTVVALLAAFLVFVVQQWANEKASLIDQRTTLALVLADNLSASLVFDDKAGAATTLQALKQVKSVRGAVLFDAQGAPFASVGKAAPDARARDVEAPWARLSERRLEVRVPVRVERERVGGLMLDCGLDELWAWLRGYALVASLAFALATAVAFMVGLWLARVIIRPVSRLARAMDQVRNSGEFCDPVRRSSDDEVGRLTDAFNSLIDELKANDRSLHEALDDLKLARDAADSANAQKSQFLAHMSHEIRTPLNGVLGMVQAMQMHALSPDQEERLGVIRGSGQALLVILNDILDVSKIEAGKLEIETAPFDLPAVAERVRAIFAPIAEAKNVELRLALDGVEGRWLGDSTRIQQILSNLVSNAVKFTDHGRVSVVLRPTADGVELRVSDSGVGISPEQQARLFQSFQQADASTSRRYGGTGLGLSICLKLARLMRGDIRVESRLGEGATFVVTLPLTRDEALEAVAEPSERTAPERALRVLGVDDNATNRLVLKALLEPLGVALVLVADGPAAIAAWSAETFDVVLMDIQMPVMDGVEATRRIRALEAERGRARTPILALSANALSHQIDDYLAAGMDGHVAKPIEVAQLYAALGQLSG</sequence>
<dbReference type="Proteomes" id="UP000639859">
    <property type="component" value="Unassembled WGS sequence"/>
</dbReference>
<keyword evidence="5" id="KW-0808">Transferase</keyword>
<dbReference type="Gene3D" id="3.40.50.2300">
    <property type="match status" value="1"/>
</dbReference>
<evidence type="ECO:0000256" key="1">
    <source>
        <dbReference type="ARBA" id="ARBA00000085"/>
    </source>
</evidence>
<evidence type="ECO:0000256" key="7">
    <source>
        <dbReference type="ARBA" id="ARBA00023012"/>
    </source>
</evidence>
<dbReference type="CDD" id="cd17546">
    <property type="entry name" value="REC_hyHK_CKI1_RcsC-like"/>
    <property type="match status" value="1"/>
</dbReference>
<dbReference type="SMART" id="SM00448">
    <property type="entry name" value="REC"/>
    <property type="match status" value="1"/>
</dbReference>
<dbReference type="InterPro" id="IPR036890">
    <property type="entry name" value="HATPase_C_sf"/>
</dbReference>
<evidence type="ECO:0000256" key="10">
    <source>
        <dbReference type="SAM" id="Phobius"/>
    </source>
</evidence>
<dbReference type="SMART" id="SM00387">
    <property type="entry name" value="HATPase_c"/>
    <property type="match status" value="1"/>
</dbReference>
<dbReference type="SMART" id="SM00388">
    <property type="entry name" value="HisKA"/>
    <property type="match status" value="1"/>
</dbReference>
<keyword evidence="9" id="KW-0175">Coiled coil</keyword>
<dbReference type="SUPFAM" id="SSF47384">
    <property type="entry name" value="Homodimeric domain of signal transducing histidine kinase"/>
    <property type="match status" value="1"/>
</dbReference>
<dbReference type="PANTHER" id="PTHR45339:SF1">
    <property type="entry name" value="HYBRID SIGNAL TRANSDUCTION HISTIDINE KINASE J"/>
    <property type="match status" value="1"/>
</dbReference>
<feature type="domain" description="HAMP" evidence="13">
    <location>
        <begin position="183"/>
        <end position="236"/>
    </location>
</feature>
<evidence type="ECO:0000259" key="13">
    <source>
        <dbReference type="PROSITE" id="PS50885"/>
    </source>
</evidence>
<feature type="modified residue" description="4-aspartylphosphate" evidence="8">
    <location>
        <position position="550"/>
    </location>
</feature>
<comment type="subcellular location">
    <subcellularLocation>
        <location evidence="2">Membrane</location>
    </subcellularLocation>
</comment>
<evidence type="ECO:0000259" key="12">
    <source>
        <dbReference type="PROSITE" id="PS50110"/>
    </source>
</evidence>
<evidence type="ECO:0000256" key="3">
    <source>
        <dbReference type="ARBA" id="ARBA00012438"/>
    </source>
</evidence>
<evidence type="ECO:0000259" key="11">
    <source>
        <dbReference type="PROSITE" id="PS50109"/>
    </source>
</evidence>
<comment type="catalytic activity">
    <reaction evidence="1">
        <text>ATP + protein L-histidine = ADP + protein N-phospho-L-histidine.</text>
        <dbReference type="EC" id="2.7.13.3"/>
    </reaction>
</comment>
<keyword evidence="7" id="KW-0902">Two-component regulatory system</keyword>
<dbReference type="RefSeq" id="WP_198578326.1">
    <property type="nucleotide sequence ID" value="NZ_JADWOX010000022.1"/>
</dbReference>
<dbReference type="CDD" id="cd00082">
    <property type="entry name" value="HisKA"/>
    <property type="match status" value="1"/>
</dbReference>
<evidence type="ECO:0000256" key="4">
    <source>
        <dbReference type="ARBA" id="ARBA00022553"/>
    </source>
</evidence>
<name>A0ABS0T3H8_9CAUL</name>
<proteinExistence type="predicted"/>
<dbReference type="Pfam" id="PF00512">
    <property type="entry name" value="HisKA"/>
    <property type="match status" value="1"/>
</dbReference>
<dbReference type="EMBL" id="JADWOX010000022">
    <property type="protein sequence ID" value="MBI1686435.1"/>
    <property type="molecule type" value="Genomic_DNA"/>
</dbReference>
<dbReference type="CDD" id="cd16922">
    <property type="entry name" value="HATPase_EvgS-ArcB-TorS-like"/>
    <property type="match status" value="1"/>
</dbReference>
<dbReference type="PRINTS" id="PR00344">
    <property type="entry name" value="BCTRLSENSOR"/>
</dbReference>
<dbReference type="InterPro" id="IPR003594">
    <property type="entry name" value="HATPase_dom"/>
</dbReference>
<dbReference type="Pfam" id="PF00072">
    <property type="entry name" value="Response_reg"/>
    <property type="match status" value="1"/>
</dbReference>
<dbReference type="SUPFAM" id="SSF158472">
    <property type="entry name" value="HAMP domain-like"/>
    <property type="match status" value="1"/>
</dbReference>
<keyword evidence="4 8" id="KW-0597">Phosphoprotein</keyword>
<dbReference type="CDD" id="cd06225">
    <property type="entry name" value="HAMP"/>
    <property type="match status" value="1"/>
</dbReference>
<dbReference type="PROSITE" id="PS50885">
    <property type="entry name" value="HAMP"/>
    <property type="match status" value="1"/>
</dbReference>
<keyword evidence="10" id="KW-1133">Transmembrane helix</keyword>
<keyword evidence="15" id="KW-1185">Reference proteome</keyword>
<feature type="domain" description="Histidine kinase" evidence="11">
    <location>
        <begin position="265"/>
        <end position="480"/>
    </location>
</feature>
<keyword evidence="10" id="KW-0472">Membrane</keyword>